<reference evidence="1 2" key="1">
    <citation type="submission" date="2021-08" db="EMBL/GenBank/DDBJ databases">
        <title>Stenotrophomonas forensis sp. nov., isolated from contaminated viral transport media.</title>
        <authorList>
            <person name="Nguyen S.V."/>
            <person name="Edwards D."/>
            <person name="Scott S."/>
            <person name="Doss J."/>
            <person name="Merid S."/>
            <person name="Zelaya E."/>
            <person name="Maza C."/>
            <person name="Mann M."/>
            <person name="Hamilton B."/>
            <person name="Blackwell R."/>
            <person name="Tran A."/>
            <person name="Hauser J."/>
        </authorList>
    </citation>
    <scope>NUCLEOTIDE SEQUENCE [LARGE SCALE GENOMIC DNA]</scope>
    <source>
        <strain evidence="1 2">DFS-20110405</strain>
    </source>
</reference>
<evidence type="ECO:0000313" key="1">
    <source>
        <dbReference type="EMBL" id="WDM65899.1"/>
    </source>
</evidence>
<dbReference type="Proteomes" id="UP001216828">
    <property type="component" value="Chromosome"/>
</dbReference>
<accession>A0ABY7Y7G7</accession>
<keyword evidence="2" id="KW-1185">Reference proteome</keyword>
<dbReference type="EMBL" id="CP082270">
    <property type="protein sequence ID" value="WDM65899.1"/>
    <property type="molecule type" value="Genomic_DNA"/>
</dbReference>
<name>A0ABY7Y7G7_9GAMM</name>
<protein>
    <submittedName>
        <fullName evidence="1">Uncharacterized protein</fullName>
    </submittedName>
</protein>
<organism evidence="1 2">
    <name type="scientific">Stenotrophomonas forensis</name>
    <dbReference type="NCBI Taxonomy" id="2871169"/>
    <lineage>
        <taxon>Bacteria</taxon>
        <taxon>Pseudomonadati</taxon>
        <taxon>Pseudomonadota</taxon>
        <taxon>Gammaproteobacteria</taxon>
        <taxon>Lysobacterales</taxon>
        <taxon>Lysobacteraceae</taxon>
        <taxon>Stenotrophomonas</taxon>
        <taxon>Stenotrophomonas maltophilia group</taxon>
    </lineage>
</organism>
<sequence>MFDDLLDMGHVEQEPDFLVDAKGVRCVRRAITFGLHALVQVQKAKEVQSATDGDGQSWPDDLRLAMPGESFVASIGELADALLWIEYASHVKEIRDDAAADH</sequence>
<gene>
    <name evidence="1" type="ORF">K5L94_08490</name>
</gene>
<proteinExistence type="predicted"/>
<evidence type="ECO:0000313" key="2">
    <source>
        <dbReference type="Proteomes" id="UP001216828"/>
    </source>
</evidence>